<dbReference type="PANTHER" id="PTHR11959">
    <property type="entry name" value="4-HYDROXYPHENYLPYRUVATE DIOXYGENASE"/>
    <property type="match status" value="1"/>
</dbReference>
<evidence type="ECO:0000256" key="2">
    <source>
        <dbReference type="ARBA" id="ARBA00005162"/>
    </source>
</evidence>
<feature type="region of interest" description="Disordered" evidence="10">
    <location>
        <begin position="123"/>
        <end position="146"/>
    </location>
</feature>
<dbReference type="Gene3D" id="3.10.180.10">
    <property type="entry name" value="2,3-Dihydroxybiphenyl 1,2-Dioxygenase, domain 1"/>
    <property type="match status" value="2"/>
</dbReference>
<dbReference type="AlphaFoldDB" id="A0ABD3PU67"/>
<dbReference type="InterPro" id="IPR037523">
    <property type="entry name" value="VOC_core"/>
</dbReference>
<evidence type="ECO:0000256" key="5">
    <source>
        <dbReference type="ARBA" id="ARBA00022723"/>
    </source>
</evidence>
<proteinExistence type="inferred from homology"/>
<keyword evidence="6" id="KW-0677">Repeat</keyword>
<dbReference type="EMBL" id="JABMIG020000112">
    <property type="protein sequence ID" value="KAL3791608.1"/>
    <property type="molecule type" value="Genomic_DNA"/>
</dbReference>
<comment type="cofactor">
    <cofactor evidence="1">
        <name>Fe cation</name>
        <dbReference type="ChEBI" id="CHEBI:24875"/>
    </cofactor>
</comment>
<dbReference type="GO" id="GO:0006559">
    <property type="term" value="P:L-phenylalanine catabolic process"/>
    <property type="evidence" value="ECO:0007669"/>
    <property type="project" value="UniProtKB-KW"/>
</dbReference>
<dbReference type="FunFam" id="3.10.180.10:FF:000013">
    <property type="entry name" value="4-hydroxyphenylpyruvate dioxygenase"/>
    <property type="match status" value="1"/>
</dbReference>
<dbReference type="InterPro" id="IPR005956">
    <property type="entry name" value="4OHPhenylPyrv_dOase"/>
</dbReference>
<keyword evidence="7" id="KW-0828">Tyrosine catabolism</keyword>
<keyword evidence="9" id="KW-0585">Phenylalanine catabolism</keyword>
<comment type="similarity">
    <text evidence="3">Belongs to the 4HPPD family.</text>
</comment>
<dbReference type="PANTHER" id="PTHR11959:SF1">
    <property type="entry name" value="4-HYDROXYPHENYLPYRUVATE DIOXYGENASE"/>
    <property type="match status" value="1"/>
</dbReference>
<dbReference type="InterPro" id="IPR041735">
    <property type="entry name" value="4OHPhenylPyrv_dOase_C"/>
</dbReference>
<dbReference type="SUPFAM" id="SSF54593">
    <property type="entry name" value="Glyoxalase/Bleomycin resistance protein/Dihydroxybiphenyl dioxygenase"/>
    <property type="match status" value="1"/>
</dbReference>
<evidence type="ECO:0000256" key="3">
    <source>
        <dbReference type="ARBA" id="ARBA00005877"/>
    </source>
</evidence>
<evidence type="ECO:0000256" key="7">
    <source>
        <dbReference type="ARBA" id="ARBA00022878"/>
    </source>
</evidence>
<evidence type="ECO:0000256" key="6">
    <source>
        <dbReference type="ARBA" id="ARBA00022737"/>
    </source>
</evidence>
<feature type="domain" description="VOC" evidence="11">
    <location>
        <begin position="361"/>
        <end position="521"/>
    </location>
</feature>
<keyword evidence="13" id="KW-1185">Reference proteome</keyword>
<dbReference type="InterPro" id="IPR041736">
    <property type="entry name" value="4OHPhenylPyrv_dOase_N"/>
</dbReference>
<keyword evidence="5" id="KW-0479">Metal-binding</keyword>
<evidence type="ECO:0000256" key="1">
    <source>
        <dbReference type="ARBA" id="ARBA00001962"/>
    </source>
</evidence>
<dbReference type="GO" id="GO:0003868">
    <property type="term" value="F:4-hydroxyphenylpyruvate dioxygenase activity"/>
    <property type="evidence" value="ECO:0007669"/>
    <property type="project" value="UniProtKB-EC"/>
</dbReference>
<evidence type="ECO:0000256" key="8">
    <source>
        <dbReference type="ARBA" id="ARBA00023004"/>
    </source>
</evidence>
<comment type="pathway">
    <text evidence="2">Amino-acid degradation; L-phenylalanine degradation; acetoacetate and fumarate from L-phenylalanine: step 3/6.</text>
</comment>
<comment type="caution">
    <text evidence="12">The sequence shown here is derived from an EMBL/GenBank/DDBJ whole genome shotgun (WGS) entry which is preliminary data.</text>
</comment>
<dbReference type="PROSITE" id="PS51819">
    <property type="entry name" value="VOC"/>
    <property type="match status" value="1"/>
</dbReference>
<evidence type="ECO:0000256" key="4">
    <source>
        <dbReference type="ARBA" id="ARBA00013222"/>
    </source>
</evidence>
<protein>
    <recommendedName>
        <fullName evidence="4">4-hydroxyphenylpyruvate dioxygenase</fullName>
        <ecNumber evidence="4">1.13.11.27</ecNumber>
    </recommendedName>
</protein>
<dbReference type="CDD" id="cd07250">
    <property type="entry name" value="HPPD_C_like"/>
    <property type="match status" value="1"/>
</dbReference>
<dbReference type="NCBIfam" id="TIGR01263">
    <property type="entry name" value="4HPPD"/>
    <property type="match status" value="1"/>
</dbReference>
<dbReference type="CDD" id="cd08342">
    <property type="entry name" value="HPPD_N_like"/>
    <property type="match status" value="1"/>
</dbReference>
<keyword evidence="8" id="KW-0408">Iron</keyword>
<accession>A0ABD3PU67</accession>
<dbReference type="GO" id="GO:0006572">
    <property type="term" value="P:L-tyrosine catabolic process"/>
    <property type="evidence" value="ECO:0007669"/>
    <property type="project" value="UniProtKB-KW"/>
</dbReference>
<sequence>MNDDSRNLAAQRKPPSLDQVYLGGIHRSAETFPREHLLPRGIHNTKHIEENVLPLRKCFHDLGSRDGNSYIVVFARIVVSSPTGPTSHSTAPSPKCSSSSYSNHVIATTDPAIHRDATTTTAMETLRRKPLRPQSPTRNPIPPPERLSTSSFHHIEFYAGDASTFAKRLELALGVPITCWSSLSTGNDVCTTYGLECRNVRFMVTAPLGRRRDLYAAASRSSSGRGSSEGSNVQMTAPYPLPGYDAGFAHEFYSKHGLAVRAVGIAVENVTQAYLNAVENGAVSVLEPTVVPSHCGGKECAMAEIQLYGDVVLRFVNFVGEEQNDDEFQTLDGSESSNTPFLPHLAPYPLRNNRPNYGLTRLDHTVGNVPNLLAAQTYIQTFSNYHPFAEFTPDDIGTVESGLNSVVLASDNEEVLLPLNEPTEGKRKSQIQTFLEQNEGPGLQHIAIKTNDIFETIAKMRYAEENLGGFELMVRPSEAYYRELPGRLGDKLTTEQYAKLEELGILADADPEGVLLQIFTKPLGDRPTLFIEIIQRIGCVLEEEEEGGDSMERKVLKERPGCGGFGQGNFRELFKAIEEHEKTLKI</sequence>
<dbReference type="InterPro" id="IPR029068">
    <property type="entry name" value="Glyas_Bleomycin-R_OHBP_Dase"/>
</dbReference>
<gene>
    <name evidence="12" type="ORF">HJC23_012198</name>
</gene>
<name>A0ABD3PU67_9STRA</name>
<evidence type="ECO:0000313" key="12">
    <source>
        <dbReference type="EMBL" id="KAL3791608.1"/>
    </source>
</evidence>
<evidence type="ECO:0000259" key="11">
    <source>
        <dbReference type="PROSITE" id="PS51819"/>
    </source>
</evidence>
<evidence type="ECO:0000313" key="13">
    <source>
        <dbReference type="Proteomes" id="UP001516023"/>
    </source>
</evidence>
<reference evidence="12 13" key="1">
    <citation type="journal article" date="2020" name="G3 (Bethesda)">
        <title>Improved Reference Genome for Cyclotella cryptica CCMP332, a Model for Cell Wall Morphogenesis, Salinity Adaptation, and Lipid Production in Diatoms (Bacillariophyta).</title>
        <authorList>
            <person name="Roberts W.R."/>
            <person name="Downey K.M."/>
            <person name="Ruck E.C."/>
            <person name="Traller J.C."/>
            <person name="Alverson A.J."/>
        </authorList>
    </citation>
    <scope>NUCLEOTIDE SEQUENCE [LARGE SCALE GENOMIC DNA]</scope>
    <source>
        <strain evidence="12 13">CCMP332</strain>
    </source>
</reference>
<dbReference type="Proteomes" id="UP001516023">
    <property type="component" value="Unassembled WGS sequence"/>
</dbReference>
<evidence type="ECO:0000256" key="10">
    <source>
        <dbReference type="SAM" id="MobiDB-lite"/>
    </source>
</evidence>
<organism evidence="12 13">
    <name type="scientific">Cyclotella cryptica</name>
    <dbReference type="NCBI Taxonomy" id="29204"/>
    <lineage>
        <taxon>Eukaryota</taxon>
        <taxon>Sar</taxon>
        <taxon>Stramenopiles</taxon>
        <taxon>Ochrophyta</taxon>
        <taxon>Bacillariophyta</taxon>
        <taxon>Coscinodiscophyceae</taxon>
        <taxon>Thalassiosirophycidae</taxon>
        <taxon>Stephanodiscales</taxon>
        <taxon>Stephanodiscaceae</taxon>
        <taxon>Cyclotella</taxon>
    </lineage>
</organism>
<evidence type="ECO:0000256" key="9">
    <source>
        <dbReference type="ARBA" id="ARBA00023232"/>
    </source>
</evidence>
<dbReference type="EC" id="1.13.11.27" evidence="4"/>
<dbReference type="GO" id="GO:0046872">
    <property type="term" value="F:metal ion binding"/>
    <property type="evidence" value="ECO:0007669"/>
    <property type="project" value="UniProtKB-KW"/>
</dbReference>